<comment type="caution">
    <text evidence="2">The sequence shown here is derived from an EMBL/GenBank/DDBJ whole genome shotgun (WGS) entry which is preliminary data.</text>
</comment>
<dbReference type="PANTHER" id="PTHR40866:SF1">
    <property type="entry name" value="BED-TYPE DOMAIN-CONTAINING PROTEIN"/>
    <property type="match status" value="1"/>
</dbReference>
<reference evidence="2" key="1">
    <citation type="journal article" date="2021" name="Sci. Rep.">
        <title>Diploid genomic architecture of Nitzschia inconspicua, an elite biomass production diatom.</title>
        <authorList>
            <person name="Oliver A."/>
            <person name="Podell S."/>
            <person name="Pinowska A."/>
            <person name="Traller J.C."/>
            <person name="Smith S.R."/>
            <person name="McClure R."/>
            <person name="Beliaev A."/>
            <person name="Bohutskyi P."/>
            <person name="Hill E.A."/>
            <person name="Rabines A."/>
            <person name="Zheng H."/>
            <person name="Allen L.Z."/>
            <person name="Kuo A."/>
            <person name="Grigoriev I.V."/>
            <person name="Allen A.E."/>
            <person name="Hazlebeck D."/>
            <person name="Allen E.E."/>
        </authorList>
    </citation>
    <scope>NUCLEOTIDE SEQUENCE</scope>
    <source>
        <strain evidence="2">Hildebrandi</strain>
    </source>
</reference>
<dbReference type="Proteomes" id="UP000693970">
    <property type="component" value="Unassembled WGS sequence"/>
</dbReference>
<feature type="region of interest" description="Disordered" evidence="1">
    <location>
        <begin position="227"/>
        <end position="272"/>
    </location>
</feature>
<organism evidence="2 3">
    <name type="scientific">Nitzschia inconspicua</name>
    <dbReference type="NCBI Taxonomy" id="303405"/>
    <lineage>
        <taxon>Eukaryota</taxon>
        <taxon>Sar</taxon>
        <taxon>Stramenopiles</taxon>
        <taxon>Ochrophyta</taxon>
        <taxon>Bacillariophyta</taxon>
        <taxon>Bacillariophyceae</taxon>
        <taxon>Bacillariophycidae</taxon>
        <taxon>Bacillariales</taxon>
        <taxon>Bacillariaceae</taxon>
        <taxon>Nitzschia</taxon>
    </lineage>
</organism>
<reference evidence="2" key="2">
    <citation type="submission" date="2021-04" db="EMBL/GenBank/DDBJ databases">
        <authorList>
            <person name="Podell S."/>
        </authorList>
    </citation>
    <scope>NUCLEOTIDE SEQUENCE</scope>
    <source>
        <strain evidence="2">Hildebrandi</strain>
    </source>
</reference>
<dbReference type="AlphaFoldDB" id="A0A9K3LZY8"/>
<protein>
    <submittedName>
        <fullName evidence="2">Uncharacterized protein</fullName>
    </submittedName>
</protein>
<proteinExistence type="predicted"/>
<name>A0A9K3LZY8_9STRA</name>
<sequence>MFQRWTCEETSLQYIAIFACFMDPKKKGQYKEVLMALSQFHHDDIVADAEDDNEIDLIYLVEDIAQDMYKFNKDDIACLIGNHQPGLMDAMDALSKLMRKANDLKMAGFLQGLTLEENGKGLAEKKENETKMTCTFAMVTTWRRIQKQLKEVEDLKDYLLTPQQENNLEKAFFQIKKLHFLTIKVEEKDLSLAMTKDMFDLAIEPEISIQRLMKHLDSIADVVKKEESDSAVASTSNEQNGISTEVDRAANTNLKRSADDDQPDSISYNNDDDDDFEAFKAMLSNPKRFKCSANDTSGTTDGTYITPEKMARATPNCCEKIFSQAKHYTVPHLGKASHIVLEALLFLKNNPNYWNIQLVAEAMRMPLSKEQEFSDHEMLYEDLWRC</sequence>
<feature type="compositionally biased region" description="Polar residues" evidence="1">
    <location>
        <begin position="231"/>
        <end position="243"/>
    </location>
</feature>
<dbReference type="PROSITE" id="PS51257">
    <property type="entry name" value="PROKAR_LIPOPROTEIN"/>
    <property type="match status" value="1"/>
</dbReference>
<evidence type="ECO:0000313" key="2">
    <source>
        <dbReference type="EMBL" id="KAG7371272.1"/>
    </source>
</evidence>
<keyword evidence="3" id="KW-1185">Reference proteome</keyword>
<evidence type="ECO:0000256" key="1">
    <source>
        <dbReference type="SAM" id="MobiDB-lite"/>
    </source>
</evidence>
<dbReference type="OrthoDB" id="48877at2759"/>
<dbReference type="PANTHER" id="PTHR40866">
    <property type="entry name" value="BED-TYPE DOMAIN-CONTAINING PROTEIN"/>
    <property type="match status" value="1"/>
</dbReference>
<accession>A0A9K3LZY8</accession>
<dbReference type="EMBL" id="JAGRRH010000004">
    <property type="protein sequence ID" value="KAG7371272.1"/>
    <property type="molecule type" value="Genomic_DNA"/>
</dbReference>
<gene>
    <name evidence="2" type="ORF">IV203_019842</name>
</gene>
<evidence type="ECO:0000313" key="3">
    <source>
        <dbReference type="Proteomes" id="UP000693970"/>
    </source>
</evidence>